<dbReference type="Proteomes" id="UP000242243">
    <property type="component" value="Unassembled WGS sequence"/>
</dbReference>
<keyword evidence="1" id="KW-0812">Transmembrane</keyword>
<dbReference type="EMBL" id="BJWI01000004">
    <property type="protein sequence ID" value="GEM01046.1"/>
    <property type="molecule type" value="Genomic_DNA"/>
</dbReference>
<keyword evidence="1" id="KW-0472">Membrane</keyword>
<evidence type="ECO:0000313" key="5">
    <source>
        <dbReference type="Proteomes" id="UP000321547"/>
    </source>
</evidence>
<feature type="transmembrane region" description="Helical" evidence="1">
    <location>
        <begin position="5"/>
        <end position="22"/>
    </location>
</feature>
<dbReference type="EMBL" id="FOXC01000004">
    <property type="protein sequence ID" value="SFP05464.1"/>
    <property type="molecule type" value="Genomic_DNA"/>
</dbReference>
<proteinExistence type="predicted"/>
<dbReference type="STRING" id="306540.SAMN05421839_10464"/>
<reference evidence="3 4" key="1">
    <citation type="submission" date="2016-10" db="EMBL/GenBank/DDBJ databases">
        <authorList>
            <person name="de Groot N.N."/>
        </authorList>
    </citation>
    <scope>NUCLEOTIDE SEQUENCE [LARGE SCALE GENOMIC DNA]</scope>
    <source>
        <strain evidence="3 4">DSM 17073</strain>
    </source>
</reference>
<evidence type="ECO:0000256" key="1">
    <source>
        <dbReference type="SAM" id="Phobius"/>
    </source>
</evidence>
<evidence type="ECO:0000313" key="4">
    <source>
        <dbReference type="Proteomes" id="UP000242243"/>
    </source>
</evidence>
<dbReference type="AlphaFoldDB" id="A0A1I5M7A8"/>
<name>A0A1I5M7A8_9BACI</name>
<organism evidence="3 4">
    <name type="scientific">Halolactibacillus halophilus</name>
    <dbReference type="NCBI Taxonomy" id="306540"/>
    <lineage>
        <taxon>Bacteria</taxon>
        <taxon>Bacillati</taxon>
        <taxon>Bacillota</taxon>
        <taxon>Bacilli</taxon>
        <taxon>Bacillales</taxon>
        <taxon>Bacillaceae</taxon>
        <taxon>Halolactibacillus</taxon>
    </lineage>
</organism>
<dbReference type="RefSeq" id="WP_089830227.1">
    <property type="nucleotide sequence ID" value="NZ_BJWI01000004.1"/>
</dbReference>
<dbReference type="OrthoDB" id="7054537at2"/>
<sequence length="285" mass="32932">MRYDLIKLAIIITLIIGIWFYVTKDPTESNIGLFSWDKETVIENGEPTSDFLEQYHITRLFQSFSSDLSFEEIQLFCEAIGEDIAVYQLIGTPEWAHAESRERLLEEAERVVDLNQRLPANQQLKGLVVDIEPYGLDDFDWDDETLQMSFMANMKALYKYVTANDLEMITVVPYFYDTKGYKEVLEFLITEASTELAIMNYYRDDEIEHMMYEADIAQSAGIPVTTIYEFKPPGEYGLTERNTYYGEGLERALSNLETIKATYENQAVYGAFHDLTALKEVVGYE</sequence>
<keyword evidence="1" id="KW-1133">Transmembrane helix</keyword>
<protein>
    <submittedName>
        <fullName evidence="3">Uncharacterized protein</fullName>
    </submittedName>
</protein>
<dbReference type="Proteomes" id="UP000321547">
    <property type="component" value="Unassembled WGS sequence"/>
</dbReference>
<evidence type="ECO:0000313" key="3">
    <source>
        <dbReference type="EMBL" id="SFP05464.1"/>
    </source>
</evidence>
<evidence type="ECO:0000313" key="2">
    <source>
        <dbReference type="EMBL" id="GEM01046.1"/>
    </source>
</evidence>
<gene>
    <name evidence="2" type="ORF">HHA03_05780</name>
    <name evidence="3" type="ORF">SAMN05421839_10464</name>
</gene>
<keyword evidence="5" id="KW-1185">Reference proteome</keyword>
<reference evidence="2 5" key="2">
    <citation type="submission" date="2019-07" db="EMBL/GenBank/DDBJ databases">
        <title>Whole genome shotgun sequence of Halolactibacillus halophilus NBRC 100868.</title>
        <authorList>
            <person name="Hosoyama A."/>
            <person name="Uohara A."/>
            <person name="Ohji S."/>
            <person name="Ichikawa N."/>
        </authorList>
    </citation>
    <scope>NUCLEOTIDE SEQUENCE [LARGE SCALE GENOMIC DNA]</scope>
    <source>
        <strain evidence="2 5">NBRC 100868</strain>
    </source>
</reference>
<accession>A0A1I5M7A8</accession>